<dbReference type="Proteomes" id="UP000187406">
    <property type="component" value="Unassembled WGS sequence"/>
</dbReference>
<dbReference type="GO" id="GO:0019104">
    <property type="term" value="F:DNA N-glycosylase activity"/>
    <property type="evidence" value="ECO:0007669"/>
    <property type="project" value="InterPro"/>
</dbReference>
<gene>
    <name evidence="2" type="ORF">CFOL_v3_05323</name>
</gene>
<feature type="region of interest" description="Disordered" evidence="1">
    <location>
        <begin position="29"/>
        <end position="59"/>
    </location>
</feature>
<dbReference type="InParanoid" id="A0A1Q3B1B2"/>
<dbReference type="InterPro" id="IPR044811">
    <property type="entry name" value="DME/ROS1"/>
</dbReference>
<dbReference type="EMBL" id="BDDD01000225">
    <property type="protein sequence ID" value="GAV61797.1"/>
    <property type="molecule type" value="Genomic_DNA"/>
</dbReference>
<comment type="caution">
    <text evidence="2">The sequence shown here is derived from an EMBL/GenBank/DDBJ whole genome shotgun (WGS) entry which is preliminary data.</text>
</comment>
<dbReference type="GO" id="GO:0141166">
    <property type="term" value="P:chromosomal 5-methylcytosine DNA demethylation pathway"/>
    <property type="evidence" value="ECO:0007669"/>
    <property type="project" value="InterPro"/>
</dbReference>
<name>A0A1Q3B1B2_CEPFO</name>
<dbReference type="AlphaFoldDB" id="A0A1Q3B1B2"/>
<sequence length="172" mass="20056">MYCDYNTPVSCQEPIDLSKKTELPAAFKVEDPNAGSQSGRVVSDPIKKQKPRKKGRTPKVYVDSETLKYNQRNQSIEQYLYTDGPYSQPGALVPYQNPIAPRKKRKWKAEVDLESESLSMWNLLTNTDEGKGKEEVGREKYTWWERERTLFRGRRDSFTARMHTFLGMFSLY</sequence>
<organism evidence="2 3">
    <name type="scientific">Cephalotus follicularis</name>
    <name type="common">Albany pitcher plant</name>
    <dbReference type="NCBI Taxonomy" id="3775"/>
    <lineage>
        <taxon>Eukaryota</taxon>
        <taxon>Viridiplantae</taxon>
        <taxon>Streptophyta</taxon>
        <taxon>Embryophyta</taxon>
        <taxon>Tracheophyta</taxon>
        <taxon>Spermatophyta</taxon>
        <taxon>Magnoliopsida</taxon>
        <taxon>eudicotyledons</taxon>
        <taxon>Gunneridae</taxon>
        <taxon>Pentapetalae</taxon>
        <taxon>rosids</taxon>
        <taxon>fabids</taxon>
        <taxon>Oxalidales</taxon>
        <taxon>Cephalotaceae</taxon>
        <taxon>Cephalotus</taxon>
    </lineage>
</organism>
<evidence type="ECO:0000256" key="1">
    <source>
        <dbReference type="SAM" id="MobiDB-lite"/>
    </source>
</evidence>
<dbReference type="PANTHER" id="PTHR46213">
    <property type="entry name" value="TRANSCRIPTIONAL ACTIVATOR DEMETER"/>
    <property type="match status" value="1"/>
</dbReference>
<evidence type="ECO:0000313" key="2">
    <source>
        <dbReference type="EMBL" id="GAV61797.1"/>
    </source>
</evidence>
<evidence type="ECO:0000313" key="3">
    <source>
        <dbReference type="Proteomes" id="UP000187406"/>
    </source>
</evidence>
<feature type="compositionally biased region" description="Basic residues" evidence="1">
    <location>
        <begin position="48"/>
        <end position="57"/>
    </location>
</feature>
<dbReference type="GO" id="GO:0035514">
    <property type="term" value="F:DNA demethylase activity"/>
    <property type="evidence" value="ECO:0007669"/>
    <property type="project" value="InterPro"/>
</dbReference>
<accession>A0A1Q3B1B2</accession>
<keyword evidence="3" id="KW-1185">Reference proteome</keyword>
<proteinExistence type="predicted"/>
<dbReference type="STRING" id="3775.A0A1Q3B1B2"/>
<reference evidence="3" key="1">
    <citation type="submission" date="2016-04" db="EMBL/GenBank/DDBJ databases">
        <title>Cephalotus genome sequencing.</title>
        <authorList>
            <person name="Fukushima K."/>
            <person name="Hasebe M."/>
            <person name="Fang X."/>
        </authorList>
    </citation>
    <scope>NUCLEOTIDE SEQUENCE [LARGE SCALE GENOMIC DNA]</scope>
    <source>
        <strain evidence="3">cv. St1</strain>
    </source>
</reference>
<protein>
    <submittedName>
        <fullName evidence="2">Uncharacterized protein</fullName>
    </submittedName>
</protein>
<dbReference type="PANTHER" id="PTHR46213:SF13">
    <property type="entry name" value="DEMETER-LIKE PROTEIN 2-RELATED"/>
    <property type="match status" value="1"/>
</dbReference>